<evidence type="ECO:0000313" key="2">
    <source>
        <dbReference type="Proteomes" id="UP000789920"/>
    </source>
</evidence>
<feature type="non-terminal residue" evidence="1">
    <location>
        <position position="77"/>
    </location>
</feature>
<evidence type="ECO:0000313" key="1">
    <source>
        <dbReference type="EMBL" id="CAG8811566.1"/>
    </source>
</evidence>
<proteinExistence type="predicted"/>
<reference evidence="1" key="1">
    <citation type="submission" date="2021-06" db="EMBL/GenBank/DDBJ databases">
        <authorList>
            <person name="Kallberg Y."/>
            <person name="Tangrot J."/>
            <person name="Rosling A."/>
        </authorList>
    </citation>
    <scope>NUCLEOTIDE SEQUENCE</scope>
    <source>
        <strain evidence="1">MA461A</strain>
    </source>
</reference>
<dbReference type="EMBL" id="CAJVQC010072541">
    <property type="protein sequence ID" value="CAG8811566.1"/>
    <property type="molecule type" value="Genomic_DNA"/>
</dbReference>
<keyword evidence="2" id="KW-1185">Reference proteome</keyword>
<protein>
    <submittedName>
        <fullName evidence="1">7835_t:CDS:1</fullName>
    </submittedName>
</protein>
<sequence>CKECNATYNTQDYGWCKLCNSKHILNNFNKLSSGDSDIDKFLQTTQLNTDSLERIIEWIPYDRLQDIKYIDKGGFGT</sequence>
<organism evidence="1 2">
    <name type="scientific">Racocetra persica</name>
    <dbReference type="NCBI Taxonomy" id="160502"/>
    <lineage>
        <taxon>Eukaryota</taxon>
        <taxon>Fungi</taxon>
        <taxon>Fungi incertae sedis</taxon>
        <taxon>Mucoromycota</taxon>
        <taxon>Glomeromycotina</taxon>
        <taxon>Glomeromycetes</taxon>
        <taxon>Diversisporales</taxon>
        <taxon>Gigasporaceae</taxon>
        <taxon>Racocetra</taxon>
    </lineage>
</organism>
<gene>
    <name evidence="1" type="ORF">RPERSI_LOCUS23337</name>
</gene>
<accession>A0ACA9RX64</accession>
<name>A0ACA9RX64_9GLOM</name>
<feature type="non-terminal residue" evidence="1">
    <location>
        <position position="1"/>
    </location>
</feature>
<dbReference type="Proteomes" id="UP000789920">
    <property type="component" value="Unassembled WGS sequence"/>
</dbReference>
<comment type="caution">
    <text evidence="1">The sequence shown here is derived from an EMBL/GenBank/DDBJ whole genome shotgun (WGS) entry which is preliminary data.</text>
</comment>